<protein>
    <recommendedName>
        <fullName evidence="1">Transcription regulator TrmB N-terminal domain-containing protein</fullName>
    </recommendedName>
</protein>
<sequence length="238" mass="27280">MEKTSFVEYLMEFGLTRQEASIYQCLLVEGKVTGYEVAKLTGISRSNAYNSLANMTEKGASYLVEEGTTRKYVPVPLEEFCKNRIRRLEESKKWLVSHEPTEKTHLEGYITIEGANHILDKMRNLLSQVEKRVYITCTRNYLLLLVRELEELMESKKKVVIITDQPATFENAKVYVGENRGMQIGIIADSKYVLTGEYGEGSMNTCLYSGQKNFVELYKTALSNEIKLLSIREENKNV</sequence>
<dbReference type="CDD" id="cd09124">
    <property type="entry name" value="PLDc_like_TrmB_middle"/>
    <property type="match status" value="1"/>
</dbReference>
<dbReference type="Gene3D" id="1.10.10.10">
    <property type="entry name" value="Winged helix-like DNA-binding domain superfamily/Winged helix DNA-binding domain"/>
    <property type="match status" value="1"/>
</dbReference>
<feature type="domain" description="Transcription regulator TrmB N-terminal" evidence="1">
    <location>
        <begin position="10"/>
        <end position="78"/>
    </location>
</feature>
<dbReference type="Proteomes" id="UP000289664">
    <property type="component" value="Chromosome"/>
</dbReference>
<accession>A0A494WPD7</accession>
<dbReference type="InterPro" id="IPR051797">
    <property type="entry name" value="TrmB-like"/>
</dbReference>
<dbReference type="EMBL" id="CP036170">
    <property type="protein sequence ID" value="QBF75489.1"/>
    <property type="molecule type" value="Genomic_DNA"/>
</dbReference>
<dbReference type="SUPFAM" id="SSF46785">
    <property type="entry name" value="Winged helix' DNA-binding domain"/>
    <property type="match status" value="1"/>
</dbReference>
<gene>
    <name evidence="2" type="ORF">HDCHBGLK_02899</name>
</gene>
<evidence type="ECO:0000313" key="2">
    <source>
        <dbReference type="EMBL" id="QBF75489.1"/>
    </source>
</evidence>
<keyword evidence="3" id="KW-1185">Reference proteome</keyword>
<dbReference type="PANTHER" id="PTHR34293">
    <property type="entry name" value="HTH-TYPE TRANSCRIPTIONAL REGULATOR TRMBL2"/>
    <property type="match status" value="1"/>
</dbReference>
<name>A0A494WPD7_CLOS5</name>
<evidence type="ECO:0000313" key="3">
    <source>
        <dbReference type="Proteomes" id="UP000289664"/>
    </source>
</evidence>
<organism evidence="2 3">
    <name type="scientific">Clostridium scindens (strain ATCC 35704 / DSM 5676 / VPI 13733 / 19)</name>
    <dbReference type="NCBI Taxonomy" id="411468"/>
    <lineage>
        <taxon>Bacteria</taxon>
        <taxon>Bacillati</taxon>
        <taxon>Bacillota</taxon>
        <taxon>Clostridia</taxon>
        <taxon>Lachnospirales</taxon>
        <taxon>Lachnospiraceae</taxon>
    </lineage>
</organism>
<dbReference type="InterPro" id="IPR002831">
    <property type="entry name" value="Tscrpt_reg_TrmB_N"/>
</dbReference>
<dbReference type="Pfam" id="PF01978">
    <property type="entry name" value="TrmB"/>
    <property type="match status" value="1"/>
</dbReference>
<proteinExistence type="predicted"/>
<reference evidence="2 3" key="1">
    <citation type="journal article" date="2019" name="Appl. Environ. Microbiol.">
        <title>Clostridium scindens ATCC 35704: integration of nutritional requirements, the complete genome sequence, and global transcriptional responses to bile acids.</title>
        <authorList>
            <person name="Devendran S."/>
            <person name="Shrestha R."/>
            <person name="Alves J.M.P."/>
            <person name="Wolf P.G."/>
            <person name="Ly L."/>
            <person name="Hernandez A.G."/>
            <person name="Mendez-Garcia C."/>
            <person name="Inboden A."/>
            <person name="Wiley J."/>
            <person name="Paul O."/>
            <person name="Allen A."/>
            <person name="Springer E."/>
            <person name="Wright C.L."/>
            <person name="Fields C.J."/>
            <person name="Daniel S.L."/>
            <person name="Ridlon J.M."/>
        </authorList>
    </citation>
    <scope>NUCLEOTIDE SEQUENCE [LARGE SCALE GENOMIC DNA]</scope>
    <source>
        <strain evidence="2 3">ATCC 35704</strain>
    </source>
</reference>
<evidence type="ECO:0000259" key="1">
    <source>
        <dbReference type="Pfam" id="PF01978"/>
    </source>
</evidence>
<dbReference type="AlphaFoldDB" id="A0A494WPD7"/>
<dbReference type="KEGG" id="csci:HDCHBGLK_02899"/>
<dbReference type="PANTHER" id="PTHR34293:SF1">
    <property type="entry name" value="HTH-TYPE TRANSCRIPTIONAL REGULATOR TRMBL2"/>
    <property type="match status" value="1"/>
</dbReference>
<dbReference type="InterPro" id="IPR036390">
    <property type="entry name" value="WH_DNA-bd_sf"/>
</dbReference>
<dbReference type="InterPro" id="IPR036388">
    <property type="entry name" value="WH-like_DNA-bd_sf"/>
</dbReference>